<organism evidence="1 2">
    <name type="scientific">Chryseobacterium aquaticum subsp. greenlandense</name>
    <dbReference type="NCBI Taxonomy" id="345663"/>
    <lineage>
        <taxon>Bacteria</taxon>
        <taxon>Pseudomonadati</taxon>
        <taxon>Bacteroidota</taxon>
        <taxon>Flavobacteriia</taxon>
        <taxon>Flavobacteriales</taxon>
        <taxon>Weeksellaceae</taxon>
        <taxon>Chryseobacterium group</taxon>
        <taxon>Chryseobacterium</taxon>
    </lineage>
</organism>
<dbReference type="AlphaFoldDB" id="A0A101CLK9"/>
<gene>
    <name evidence="1" type="ORF">AR686_00220</name>
</gene>
<name>A0A101CLK9_9FLAO</name>
<sequence length="384" mass="45504">MDMKKVLSVMNGFNYSLSTNANAICLYKIIKADKGNFYVVITDIKPDSWVTFPENLQMIYYDFSAWKKTWKIKKIIKDLSDISLNIIDDWYYKNLFLISFPNLNLHLGVALKNRDPDIALFFYELDPFAYNKGYRSRKLFFLIRRFIEAKAFHEADKIFLTHELHHNYLKSQYRKFANKMIILAQPTIDNEQYEMLSFSKRQSDKIIFSYFGTINNTFRDPTEYLEKFCDALTSTDINYEIRFYGSDEKYLKDFLFTSKYKVKVFPFISQEDYLKILDETHFLLNISNKDLGNVMPSKLLEYIGTGLPLINFVDNSNNVTIKILKNYPLSLNFYSVNNQSFVSENVQNFVISNFEERLDWKIIEDFYSEFISDSVAKKINVFIK</sequence>
<dbReference type="Proteomes" id="UP000054388">
    <property type="component" value="Unassembled WGS sequence"/>
</dbReference>
<proteinExistence type="predicted"/>
<dbReference type="EMBL" id="LMAI01000001">
    <property type="protein sequence ID" value="KUJ58269.1"/>
    <property type="molecule type" value="Genomic_DNA"/>
</dbReference>
<evidence type="ECO:0000313" key="2">
    <source>
        <dbReference type="Proteomes" id="UP000054388"/>
    </source>
</evidence>
<comment type="caution">
    <text evidence="1">The sequence shown here is derived from an EMBL/GenBank/DDBJ whole genome shotgun (WGS) entry which is preliminary data.</text>
</comment>
<evidence type="ECO:0000313" key="1">
    <source>
        <dbReference type="EMBL" id="KUJ58269.1"/>
    </source>
</evidence>
<dbReference type="SUPFAM" id="SSF53756">
    <property type="entry name" value="UDP-Glycosyltransferase/glycogen phosphorylase"/>
    <property type="match status" value="1"/>
</dbReference>
<reference evidence="1 2" key="1">
    <citation type="submission" date="2015-10" db="EMBL/GenBank/DDBJ databases">
        <title>Genome sequence of Chryseobacterium greenlandense.</title>
        <authorList>
            <person name="Newman J."/>
            <person name="Fischer K."/>
            <person name="Miller J."/>
        </authorList>
    </citation>
    <scope>NUCLEOTIDE SEQUENCE [LARGE SCALE GENOMIC DNA]</scope>
    <source>
        <strain evidence="1 2">UMB34</strain>
    </source>
</reference>
<accession>A0A101CLK9</accession>
<protein>
    <recommendedName>
        <fullName evidence="3">Glycosyl transferase family 1 domain-containing protein</fullName>
    </recommendedName>
</protein>
<evidence type="ECO:0008006" key="3">
    <source>
        <dbReference type="Google" id="ProtNLM"/>
    </source>
</evidence>